<dbReference type="GO" id="GO:0042276">
    <property type="term" value="P:error-prone translesion synthesis"/>
    <property type="evidence" value="ECO:0007669"/>
    <property type="project" value="TreeGrafter"/>
</dbReference>
<evidence type="ECO:0000313" key="9">
    <source>
        <dbReference type="EMBL" id="CAF2858966.1"/>
    </source>
</evidence>
<comment type="function">
    <text evidence="6">Participates in DNA repair and in chromosomal DNA replication.</text>
</comment>
<comment type="subcellular location">
    <subcellularLocation>
        <location evidence="1 6">Nucleus</location>
    </subcellularLocation>
</comment>
<evidence type="ECO:0000256" key="4">
    <source>
        <dbReference type="ARBA" id="ARBA00023125"/>
    </source>
</evidence>
<dbReference type="Pfam" id="PF04042">
    <property type="entry name" value="DNA_pol_E_B"/>
    <property type="match status" value="1"/>
</dbReference>
<evidence type="ECO:0000259" key="7">
    <source>
        <dbReference type="Pfam" id="PF04042"/>
    </source>
</evidence>
<dbReference type="Gene3D" id="1.10.8.60">
    <property type="match status" value="1"/>
</dbReference>
<dbReference type="AlphaFoldDB" id="A0A7R8CM17"/>
<evidence type="ECO:0000256" key="3">
    <source>
        <dbReference type="ARBA" id="ARBA00022705"/>
    </source>
</evidence>
<evidence type="ECO:0000256" key="5">
    <source>
        <dbReference type="ARBA" id="ARBA00023242"/>
    </source>
</evidence>
<comment type="similarity">
    <text evidence="2 6">Belongs to the DNA polymerase epsilon subunit B family.</text>
</comment>
<dbReference type="Proteomes" id="UP000675881">
    <property type="component" value="Chromosome 15"/>
</dbReference>
<dbReference type="InterPro" id="IPR016266">
    <property type="entry name" value="POLE2"/>
</dbReference>
<evidence type="ECO:0000256" key="2">
    <source>
        <dbReference type="ARBA" id="ARBA00009560"/>
    </source>
</evidence>
<keyword evidence="4 6" id="KW-0238">DNA-binding</keyword>
<keyword evidence="9" id="KW-0548">Nucleotidyltransferase</keyword>
<protein>
    <recommendedName>
        <fullName evidence="6">DNA polymerase epsilon subunit</fullName>
    </recommendedName>
    <alternativeName>
        <fullName evidence="6">DNA polymerase II subunit 2</fullName>
    </alternativeName>
</protein>
<dbReference type="GO" id="GO:0006261">
    <property type="term" value="P:DNA-templated DNA replication"/>
    <property type="evidence" value="ECO:0007669"/>
    <property type="project" value="InterPro"/>
</dbReference>
<keyword evidence="5 6" id="KW-0539">Nucleus</keyword>
<evidence type="ECO:0000256" key="6">
    <source>
        <dbReference type="PIRNR" id="PIRNR000799"/>
    </source>
</evidence>
<dbReference type="OrthoDB" id="10254730at2759"/>
<sequence>MKSFRWLVLFRRFWKAVSLFIPLIVMATPLGNEIVKSFKLRGYSLKLDARKHFESLLSALEDRSEVKEWMGKVLDTIEKRLELLSPLIGKEDLLRAIQDCSREESGEDDHHVLSIISAFQVPKFTYSYERKKYIPSANPSSLLYSGADAKADFFNSRYDLLCQRTSRHDLFTPAVAGVRRKIKKFHLKKIDYLLGTSDKLSDVIILGMISQMKSNRYSLEDPTGVVTMDLSETKFQSGLYAEGCFVLVEGWYEDYTFHVIAMGFPPTEKSETTRAYFGDINFFGGPMKSCVKSNKRLAQMEKDRTDSMFVFLSDVWLDKPAVQTKLHQLFTGYSSMPPICFVFMGNFLSAPYATSEVPNVLKEHFRVLGETIAEYPDLVENSRFVFVPGPTDPGLPNIFPRPPIPKYIAGDLLKKSTWSCIGYNPCRIQYCTQEIVLFREDIVTKMCRNCIYFPESGDIPTHFSKTIISQSHLAPLALHICPIYWEHDAAMSLLSLRLKQYEFLN</sequence>
<dbReference type="GO" id="GO:0016779">
    <property type="term" value="F:nucleotidyltransferase activity"/>
    <property type="evidence" value="ECO:0007669"/>
    <property type="project" value="UniProtKB-KW"/>
</dbReference>
<dbReference type="PANTHER" id="PTHR12708">
    <property type="entry name" value="DNA POLYMERASE EPSILON SUBUNIT B"/>
    <property type="match status" value="1"/>
</dbReference>
<dbReference type="PANTHER" id="PTHR12708:SF0">
    <property type="entry name" value="DNA POLYMERASE EPSILON SUBUNIT 2"/>
    <property type="match status" value="1"/>
</dbReference>
<dbReference type="InterPro" id="IPR007185">
    <property type="entry name" value="DNA_pol_a/d/e_bsu"/>
</dbReference>
<evidence type="ECO:0000313" key="10">
    <source>
        <dbReference type="Proteomes" id="UP000675881"/>
    </source>
</evidence>
<evidence type="ECO:0000259" key="8">
    <source>
        <dbReference type="Pfam" id="PF12213"/>
    </source>
</evidence>
<dbReference type="EMBL" id="HG994594">
    <property type="protein sequence ID" value="CAF2858966.1"/>
    <property type="molecule type" value="Genomic_DNA"/>
</dbReference>
<organism evidence="9 10">
    <name type="scientific">Lepeophtheirus salmonis</name>
    <name type="common">Salmon louse</name>
    <name type="synonym">Caligus salmonis</name>
    <dbReference type="NCBI Taxonomy" id="72036"/>
    <lineage>
        <taxon>Eukaryota</taxon>
        <taxon>Metazoa</taxon>
        <taxon>Ecdysozoa</taxon>
        <taxon>Arthropoda</taxon>
        <taxon>Crustacea</taxon>
        <taxon>Multicrustacea</taxon>
        <taxon>Hexanauplia</taxon>
        <taxon>Copepoda</taxon>
        <taxon>Siphonostomatoida</taxon>
        <taxon>Caligidae</taxon>
        <taxon>Lepeophtheirus</taxon>
    </lineage>
</organism>
<dbReference type="InterPro" id="IPR024639">
    <property type="entry name" value="DNA_pol_e_bsu_N"/>
</dbReference>
<evidence type="ECO:0000256" key="1">
    <source>
        <dbReference type="ARBA" id="ARBA00004123"/>
    </source>
</evidence>
<gene>
    <name evidence="9" type="ORF">LSAA_5921</name>
</gene>
<dbReference type="GO" id="GO:0008622">
    <property type="term" value="C:epsilon DNA polymerase complex"/>
    <property type="evidence" value="ECO:0007669"/>
    <property type="project" value="UniProtKB-UniRule"/>
</dbReference>
<accession>A0A7R8CM17</accession>
<feature type="domain" description="DNA polymerase alpha/delta/epsilon subunit B" evidence="7">
    <location>
        <begin position="309"/>
        <end position="493"/>
    </location>
</feature>
<name>A0A7R8CM17_LEPSM</name>
<dbReference type="Pfam" id="PF12213">
    <property type="entry name" value="Dpoe2NT"/>
    <property type="match status" value="1"/>
</dbReference>
<keyword evidence="10" id="KW-1185">Reference proteome</keyword>
<reference evidence="9" key="1">
    <citation type="submission" date="2021-02" db="EMBL/GenBank/DDBJ databases">
        <authorList>
            <person name="Bekaert M."/>
        </authorList>
    </citation>
    <scope>NUCLEOTIDE SEQUENCE</scope>
    <source>
        <strain evidence="9">IoA-00</strain>
    </source>
</reference>
<dbReference type="GO" id="GO:0003677">
    <property type="term" value="F:DNA binding"/>
    <property type="evidence" value="ECO:0007669"/>
    <property type="project" value="UniProtKB-UniRule"/>
</dbReference>
<feature type="domain" description="DNA polymerase epsilon subunit B N-terminal" evidence="8">
    <location>
        <begin position="27"/>
        <end position="100"/>
    </location>
</feature>
<dbReference type="PIRSF" id="PIRSF000799">
    <property type="entry name" value="DNA_pol_eps_2"/>
    <property type="match status" value="1"/>
</dbReference>
<keyword evidence="3 6" id="KW-0235">DNA replication</keyword>
<proteinExistence type="inferred from homology"/>
<keyword evidence="9" id="KW-0808">Transferase</keyword>